<gene>
    <name evidence="2" type="ORF">FAZ19_19095</name>
</gene>
<dbReference type="InterPro" id="IPR018689">
    <property type="entry name" value="Imm33_dom"/>
</dbReference>
<protein>
    <submittedName>
        <fullName evidence="2">DUF2185 domain-containing protein</fullName>
    </submittedName>
</protein>
<dbReference type="PANTHER" id="PTHR38743">
    <property type="entry name" value="SIMILAR TO GLYOXYLASE I FAMILY PROTEIN"/>
    <property type="match status" value="1"/>
</dbReference>
<evidence type="ECO:0000313" key="2">
    <source>
        <dbReference type="EMBL" id="TJY62786.1"/>
    </source>
</evidence>
<comment type="caution">
    <text evidence="2">The sequence shown here is derived from an EMBL/GenBank/DDBJ whole genome shotgun (WGS) entry which is preliminary data.</text>
</comment>
<feature type="domain" description="Immunity protein Imm33" evidence="1">
    <location>
        <begin position="22"/>
        <end position="106"/>
    </location>
</feature>
<evidence type="ECO:0000259" key="1">
    <source>
        <dbReference type="Pfam" id="PF09951"/>
    </source>
</evidence>
<accession>A0A4U0GV43</accession>
<evidence type="ECO:0000313" key="3">
    <source>
        <dbReference type="Proteomes" id="UP000309872"/>
    </source>
</evidence>
<dbReference type="Pfam" id="PF09951">
    <property type="entry name" value="Imm33"/>
    <property type="match status" value="1"/>
</dbReference>
<dbReference type="PANTHER" id="PTHR38743:SF2">
    <property type="entry name" value="DUF2185 DOMAIN-CONTAINING PROTEIN"/>
    <property type="match status" value="1"/>
</dbReference>
<dbReference type="EMBL" id="SUKA01000007">
    <property type="protein sequence ID" value="TJY62786.1"/>
    <property type="molecule type" value="Genomic_DNA"/>
</dbReference>
<organism evidence="2 3">
    <name type="scientific">Sphingobacterium alkalisoli</name>
    <dbReference type="NCBI Taxonomy" id="1874115"/>
    <lineage>
        <taxon>Bacteria</taxon>
        <taxon>Pseudomonadati</taxon>
        <taxon>Bacteroidota</taxon>
        <taxon>Sphingobacteriia</taxon>
        <taxon>Sphingobacteriales</taxon>
        <taxon>Sphingobacteriaceae</taxon>
        <taxon>Sphingobacterium</taxon>
    </lineage>
</organism>
<dbReference type="OrthoDB" id="4827574at2"/>
<reference evidence="2 3" key="1">
    <citation type="submission" date="2019-04" db="EMBL/GenBank/DDBJ databases">
        <title>Sphingobacterium olei sp. nov., isolated from oil-contaminated soil.</title>
        <authorList>
            <person name="Liu B."/>
        </authorList>
    </citation>
    <scope>NUCLEOTIDE SEQUENCE [LARGE SCALE GENOMIC DNA]</scope>
    <source>
        <strain evidence="2 3">Y3L14</strain>
    </source>
</reference>
<dbReference type="AlphaFoldDB" id="A0A4U0GV43"/>
<dbReference type="Proteomes" id="UP000309872">
    <property type="component" value="Unassembled WGS sequence"/>
</dbReference>
<name>A0A4U0GV43_9SPHI</name>
<keyword evidence="3" id="KW-1185">Reference proteome</keyword>
<sequence length="110" mass="12677">MEKIFKIKADEFIDLVPPIGSCIATDKITVEGRKVGYMYREEPYGDIDSGWRFFAVTEDQKYVDDSKNMMIYNVNTIANCDSAIIPYLSLPYGTELERIENSDEFQIITE</sequence>
<proteinExistence type="predicted"/>